<feature type="transmembrane region" description="Helical" evidence="1">
    <location>
        <begin position="76"/>
        <end position="99"/>
    </location>
</feature>
<dbReference type="GO" id="GO:0009103">
    <property type="term" value="P:lipopolysaccharide biosynthetic process"/>
    <property type="evidence" value="ECO:0007669"/>
    <property type="project" value="TreeGrafter"/>
</dbReference>
<dbReference type="Pfam" id="PF01757">
    <property type="entry name" value="Acyl_transf_3"/>
    <property type="match status" value="1"/>
</dbReference>
<dbReference type="InterPro" id="IPR002656">
    <property type="entry name" value="Acyl_transf_3_dom"/>
</dbReference>
<feature type="transmembrane region" description="Helical" evidence="1">
    <location>
        <begin position="151"/>
        <end position="170"/>
    </location>
</feature>
<evidence type="ECO:0000259" key="2">
    <source>
        <dbReference type="Pfam" id="PF01757"/>
    </source>
</evidence>
<sequence>MALLERPSGPERAKDLAKRISDGRHNIFAQHGSAAQARLFEPSIQGLRGLAALSVLLVHLYDMPLTAGFLPQVPSWFDAIIGTFGRGVEVFFMISGYLIPASLVRHQLVSKFFLDRCLRILPVFVILHLALFVVGPLVGYKFFRGIDALEYVKIFLANLFFLPDILNLPLGQQNAWTLTYEWIFYLWFAAAFYFATRSRLVTALLVVAGVVTVLWFPISAYFLIGFALRAIDLRIGARGISGLLLSVACLALMYMLLEYVHPFLGLLPGLILFSTVLNPASSFAQLMSRATPQFVGKISYSLYLVHPFALYPLQVIGARLVSQGYSPWMVWPMFAIVGLLTSVIASTITYELIEVRLRNAIAALLGTHDRKIAAEVQSAAAGDMRDHARS</sequence>
<evidence type="ECO:0000313" key="3">
    <source>
        <dbReference type="EMBL" id="TWA94317.1"/>
    </source>
</evidence>
<dbReference type="STRING" id="1803665.GCA_001641335_06378"/>
<dbReference type="AlphaFoldDB" id="A0A560DB87"/>
<feature type="transmembrane region" description="Helical" evidence="1">
    <location>
        <begin position="263"/>
        <end position="281"/>
    </location>
</feature>
<evidence type="ECO:0000313" key="4">
    <source>
        <dbReference type="Proteomes" id="UP000319949"/>
    </source>
</evidence>
<keyword evidence="4" id="KW-1185">Reference proteome</keyword>
<feature type="transmembrane region" description="Helical" evidence="1">
    <location>
        <begin position="240"/>
        <end position="257"/>
    </location>
</feature>
<dbReference type="PANTHER" id="PTHR23028:SF53">
    <property type="entry name" value="ACYL_TRANSF_3 DOMAIN-CONTAINING PROTEIN"/>
    <property type="match status" value="1"/>
</dbReference>
<proteinExistence type="predicted"/>
<feature type="domain" description="Acyltransferase 3" evidence="2">
    <location>
        <begin position="43"/>
        <end position="345"/>
    </location>
</feature>
<organism evidence="3 4">
    <name type="scientific">Bradyrhizobium stylosanthis</name>
    <dbReference type="NCBI Taxonomy" id="1803665"/>
    <lineage>
        <taxon>Bacteria</taxon>
        <taxon>Pseudomonadati</taxon>
        <taxon>Pseudomonadota</taxon>
        <taxon>Alphaproteobacteria</taxon>
        <taxon>Hyphomicrobiales</taxon>
        <taxon>Nitrobacteraceae</taxon>
        <taxon>Bradyrhizobium</taxon>
    </lineage>
</organism>
<reference evidence="3 4" key="1">
    <citation type="submission" date="2019-06" db="EMBL/GenBank/DDBJ databases">
        <title>Genomic Encyclopedia of Type Strains, Phase IV (KMG-V): Genome sequencing to study the core and pangenomes of soil and plant-associated prokaryotes.</title>
        <authorList>
            <person name="Whitman W."/>
        </authorList>
    </citation>
    <scope>NUCLEOTIDE SEQUENCE [LARGE SCALE GENOMIC DNA]</scope>
    <source>
        <strain evidence="3 4">BR 510</strain>
    </source>
</reference>
<dbReference type="RefSeq" id="WP_145667631.1">
    <property type="nucleotide sequence ID" value="NZ_VITK01000008.1"/>
</dbReference>
<feature type="transmembrane region" description="Helical" evidence="1">
    <location>
        <begin position="328"/>
        <end position="350"/>
    </location>
</feature>
<dbReference type="GO" id="GO:0016747">
    <property type="term" value="F:acyltransferase activity, transferring groups other than amino-acyl groups"/>
    <property type="evidence" value="ECO:0007669"/>
    <property type="project" value="InterPro"/>
</dbReference>
<gene>
    <name evidence="3" type="ORF">FBZ96_10849</name>
</gene>
<feature type="transmembrane region" description="Helical" evidence="1">
    <location>
        <begin position="302"/>
        <end position="322"/>
    </location>
</feature>
<name>A0A560DB87_9BRAD</name>
<evidence type="ECO:0000256" key="1">
    <source>
        <dbReference type="SAM" id="Phobius"/>
    </source>
</evidence>
<dbReference type="Proteomes" id="UP000319949">
    <property type="component" value="Unassembled WGS sequence"/>
</dbReference>
<feature type="transmembrane region" description="Helical" evidence="1">
    <location>
        <begin position="201"/>
        <end position="228"/>
    </location>
</feature>
<dbReference type="EMBL" id="VITK01000008">
    <property type="protein sequence ID" value="TWA94317.1"/>
    <property type="molecule type" value="Genomic_DNA"/>
</dbReference>
<keyword evidence="1" id="KW-0812">Transmembrane</keyword>
<dbReference type="InterPro" id="IPR050879">
    <property type="entry name" value="Acyltransferase_3"/>
</dbReference>
<dbReference type="GO" id="GO:0016020">
    <property type="term" value="C:membrane"/>
    <property type="evidence" value="ECO:0007669"/>
    <property type="project" value="TreeGrafter"/>
</dbReference>
<protein>
    <submittedName>
        <fullName evidence="3">Peptidoglycan/LPS O-acetylase OafA/YrhL</fullName>
    </submittedName>
</protein>
<dbReference type="PANTHER" id="PTHR23028">
    <property type="entry name" value="ACETYLTRANSFERASE"/>
    <property type="match status" value="1"/>
</dbReference>
<keyword evidence="1" id="KW-0472">Membrane</keyword>
<feature type="transmembrane region" description="Helical" evidence="1">
    <location>
        <begin position="120"/>
        <end position="139"/>
    </location>
</feature>
<keyword evidence="1" id="KW-1133">Transmembrane helix</keyword>
<dbReference type="OrthoDB" id="505919at2"/>
<comment type="caution">
    <text evidence="3">The sequence shown here is derived from an EMBL/GenBank/DDBJ whole genome shotgun (WGS) entry which is preliminary data.</text>
</comment>
<accession>A0A560DB87</accession>
<feature type="transmembrane region" description="Helical" evidence="1">
    <location>
        <begin position="177"/>
        <end position="195"/>
    </location>
</feature>